<protein>
    <submittedName>
        <fullName evidence="2">Major head protein</fullName>
    </submittedName>
</protein>
<feature type="region of interest" description="Disordered" evidence="1">
    <location>
        <begin position="54"/>
        <end position="81"/>
    </location>
</feature>
<reference evidence="2" key="1">
    <citation type="journal article" date="2021" name="Proc. Natl. Acad. Sci. U.S.A.">
        <title>A Catalog of Tens of Thousands of Viruses from Human Metagenomes Reveals Hidden Associations with Chronic Diseases.</title>
        <authorList>
            <person name="Tisza M.J."/>
            <person name="Buck C.B."/>
        </authorList>
    </citation>
    <scope>NUCLEOTIDE SEQUENCE</scope>
    <source>
        <strain evidence="2">Ctv0N24</strain>
    </source>
</reference>
<feature type="compositionally biased region" description="Basic and acidic residues" evidence="1">
    <location>
        <begin position="174"/>
        <end position="187"/>
    </location>
</feature>
<evidence type="ECO:0000313" key="2">
    <source>
        <dbReference type="EMBL" id="DAD89096.1"/>
    </source>
</evidence>
<dbReference type="EMBL" id="BK015052">
    <property type="protein sequence ID" value="DAD89096.1"/>
    <property type="molecule type" value="Genomic_DNA"/>
</dbReference>
<accession>A0A8S5N3P7</accession>
<proteinExistence type="predicted"/>
<name>A0A8S5N3P7_9CAUD</name>
<feature type="region of interest" description="Disordered" evidence="1">
    <location>
        <begin position="156"/>
        <end position="209"/>
    </location>
</feature>
<evidence type="ECO:0000256" key="1">
    <source>
        <dbReference type="SAM" id="MobiDB-lite"/>
    </source>
</evidence>
<organism evidence="2">
    <name type="scientific">Siphoviridae sp. ctv0N24</name>
    <dbReference type="NCBI Taxonomy" id="2826509"/>
    <lineage>
        <taxon>Viruses</taxon>
        <taxon>Duplodnaviria</taxon>
        <taxon>Heunggongvirae</taxon>
        <taxon>Uroviricota</taxon>
        <taxon>Caudoviricetes</taxon>
    </lineage>
</organism>
<sequence>MTREDVKKIFPDATDEQITSFLNQSNSDVAKEKAKNQKLKEDAEKAKALETELEELKKQNMSEAEKAELERQKEKAANEKRISDLESALADSQKEALTGKITSIFAAAGMKGDAYAGAIKAFSNMDAEDALKEAQTFVDGISKVNKSTLDTAKAAWEKEALENTPNPGGGTNGGKKEEKSKAEEYFEKYLPSKGTESKTIGTNAPVDYL</sequence>